<reference evidence="1 2" key="1">
    <citation type="submission" date="2015-03" db="EMBL/GenBank/DDBJ databases">
        <title>Genome sequencing of Methylobacterium tarhaniae DSM 25844.</title>
        <authorList>
            <person name="Chaudhry V."/>
            <person name="Patil P.B."/>
        </authorList>
    </citation>
    <scope>NUCLEOTIDE SEQUENCE [LARGE SCALE GENOMIC DNA]</scope>
    <source>
        <strain evidence="1 2">DSM 25844</strain>
    </source>
</reference>
<dbReference type="Proteomes" id="UP000036449">
    <property type="component" value="Unassembled WGS sequence"/>
</dbReference>
<comment type="caution">
    <text evidence="1">The sequence shown here is derived from an EMBL/GenBank/DDBJ whole genome shotgun (WGS) entry which is preliminary data.</text>
</comment>
<sequence length="269" mass="29075">MDVSFALSPWGLWGVRRLARTTCVWLARAQIALIQDRVEEILKDEAFVQRVAGGFGASATAAERLEAATGMWNAARSILAFSPDEEVCWPCDRAEDSVMPRGTDPSIVARLDALAQGLELRRPPSREAIPGNLDVLSDCARDTLALAAALGPGRVFVLTTIPPGRAAPDLVGFLERAAIPCRHVDDLGQKRLLRETLLPVFAQAGLTDLLATGSIRLACLHLIVPRAPLAMPEPLSDDDYAYDAVCDEPEAPGDPSLWDDAISAWWEVS</sequence>
<proteinExistence type="predicted"/>
<name>A0A0J6SGJ5_9HYPH</name>
<protein>
    <submittedName>
        <fullName evidence="1">Uncharacterized protein</fullName>
    </submittedName>
</protein>
<dbReference type="PATRIC" id="fig|1187852.3.peg.2342"/>
<dbReference type="EMBL" id="LABZ01000182">
    <property type="protein sequence ID" value="KMO34360.1"/>
    <property type="molecule type" value="Genomic_DNA"/>
</dbReference>
<dbReference type="AlphaFoldDB" id="A0A0J6SGJ5"/>
<evidence type="ECO:0000313" key="2">
    <source>
        <dbReference type="Proteomes" id="UP000036449"/>
    </source>
</evidence>
<evidence type="ECO:0000313" key="1">
    <source>
        <dbReference type="EMBL" id="KMO34360.1"/>
    </source>
</evidence>
<gene>
    <name evidence="1" type="ORF">VQ03_23485</name>
</gene>
<organism evidence="1 2">
    <name type="scientific">Methylobacterium tarhaniae</name>
    <dbReference type="NCBI Taxonomy" id="1187852"/>
    <lineage>
        <taxon>Bacteria</taxon>
        <taxon>Pseudomonadati</taxon>
        <taxon>Pseudomonadota</taxon>
        <taxon>Alphaproteobacteria</taxon>
        <taxon>Hyphomicrobiales</taxon>
        <taxon>Methylobacteriaceae</taxon>
        <taxon>Methylobacterium</taxon>
    </lineage>
</organism>
<accession>A0A0J6SGJ5</accession>
<keyword evidence="2" id="KW-1185">Reference proteome</keyword>